<feature type="domain" description="F-box" evidence="3">
    <location>
        <begin position="240"/>
        <end position="275"/>
    </location>
</feature>
<dbReference type="SUPFAM" id="SSF52047">
    <property type="entry name" value="RNI-like"/>
    <property type="match status" value="1"/>
</dbReference>
<dbReference type="SMART" id="SM00367">
    <property type="entry name" value="LRR_CC"/>
    <property type="match status" value="3"/>
</dbReference>
<dbReference type="GO" id="GO:0005930">
    <property type="term" value="C:axoneme"/>
    <property type="evidence" value="ECO:0007669"/>
    <property type="project" value="UniProtKB-SubCell"/>
</dbReference>
<reference evidence="4" key="1">
    <citation type="submission" date="2021-01" db="EMBL/GenBank/DDBJ databases">
        <authorList>
            <person name="Corre E."/>
            <person name="Pelletier E."/>
            <person name="Niang G."/>
            <person name="Scheremetjew M."/>
            <person name="Finn R."/>
            <person name="Kale V."/>
            <person name="Holt S."/>
            <person name="Cochrane G."/>
            <person name="Meng A."/>
            <person name="Brown T."/>
            <person name="Cohen L."/>
        </authorList>
    </citation>
    <scope>NUCLEOTIDE SEQUENCE</scope>
    <source>
        <strain evidence="4">SL-175</strain>
    </source>
</reference>
<feature type="compositionally biased region" description="Acidic residues" evidence="2">
    <location>
        <begin position="658"/>
        <end position="667"/>
    </location>
</feature>
<feature type="compositionally biased region" description="Gly residues" evidence="2">
    <location>
        <begin position="96"/>
        <end position="117"/>
    </location>
</feature>
<evidence type="ECO:0000256" key="1">
    <source>
        <dbReference type="ARBA" id="ARBA00004430"/>
    </source>
</evidence>
<feature type="compositionally biased region" description="Gly residues" evidence="2">
    <location>
        <begin position="640"/>
        <end position="649"/>
    </location>
</feature>
<dbReference type="SUPFAM" id="SSF81383">
    <property type="entry name" value="F-box domain"/>
    <property type="match status" value="1"/>
</dbReference>
<dbReference type="InterPro" id="IPR050648">
    <property type="entry name" value="F-box_LRR-repeat"/>
</dbReference>
<dbReference type="EMBL" id="HBFC01007524">
    <property type="protein sequence ID" value="CAD8701584.1"/>
    <property type="molecule type" value="Transcribed_RNA"/>
</dbReference>
<feature type="region of interest" description="Disordered" evidence="2">
    <location>
        <begin position="1"/>
        <end position="146"/>
    </location>
</feature>
<accession>A0A7S0SBZ2</accession>
<dbReference type="PANTHER" id="PTHR13382:SF21">
    <property type="entry name" value="OS12G0601000 PROTEIN"/>
    <property type="match status" value="1"/>
</dbReference>
<evidence type="ECO:0000256" key="2">
    <source>
        <dbReference type="SAM" id="MobiDB-lite"/>
    </source>
</evidence>
<organism evidence="4">
    <name type="scientific">Mantoniella antarctica</name>
    <dbReference type="NCBI Taxonomy" id="81844"/>
    <lineage>
        <taxon>Eukaryota</taxon>
        <taxon>Viridiplantae</taxon>
        <taxon>Chlorophyta</taxon>
        <taxon>Mamiellophyceae</taxon>
        <taxon>Mamiellales</taxon>
        <taxon>Mamiellaceae</taxon>
        <taxon>Mantoniella</taxon>
    </lineage>
</organism>
<dbReference type="InterPro" id="IPR032675">
    <property type="entry name" value="LRR_dom_sf"/>
</dbReference>
<dbReference type="InterPro" id="IPR036047">
    <property type="entry name" value="F-box-like_dom_sf"/>
</dbReference>
<dbReference type="AlphaFoldDB" id="A0A7S0SBZ2"/>
<feature type="compositionally biased region" description="Gly residues" evidence="2">
    <location>
        <begin position="62"/>
        <end position="72"/>
    </location>
</feature>
<comment type="subcellular location">
    <subcellularLocation>
        <location evidence="1">Cytoplasm</location>
        <location evidence="1">Cytoskeleton</location>
        <location evidence="1">Cilium axoneme</location>
    </subcellularLocation>
</comment>
<protein>
    <recommendedName>
        <fullName evidence="3">F-box domain-containing protein</fullName>
    </recommendedName>
</protein>
<dbReference type="InterPro" id="IPR006553">
    <property type="entry name" value="Leu-rich_rpt_Cys-con_subtyp"/>
</dbReference>
<feature type="compositionally biased region" description="Pro residues" evidence="2">
    <location>
        <begin position="623"/>
        <end position="632"/>
    </location>
</feature>
<evidence type="ECO:0000313" key="4">
    <source>
        <dbReference type="EMBL" id="CAD8701584.1"/>
    </source>
</evidence>
<evidence type="ECO:0000259" key="3">
    <source>
        <dbReference type="Pfam" id="PF00646"/>
    </source>
</evidence>
<dbReference type="Pfam" id="PF00646">
    <property type="entry name" value="F-box"/>
    <property type="match status" value="1"/>
</dbReference>
<dbReference type="InterPro" id="IPR001810">
    <property type="entry name" value="F-box_dom"/>
</dbReference>
<feature type="region of interest" description="Disordered" evidence="2">
    <location>
        <begin position="180"/>
        <end position="240"/>
    </location>
</feature>
<dbReference type="Gene3D" id="3.80.10.10">
    <property type="entry name" value="Ribonuclease Inhibitor"/>
    <property type="match status" value="2"/>
</dbReference>
<name>A0A7S0SBZ2_9CHLO</name>
<feature type="region of interest" description="Disordered" evidence="2">
    <location>
        <begin position="619"/>
        <end position="667"/>
    </location>
</feature>
<feature type="compositionally biased region" description="Gly residues" evidence="2">
    <location>
        <begin position="24"/>
        <end position="48"/>
    </location>
</feature>
<proteinExistence type="predicted"/>
<gene>
    <name evidence="4" type="ORF">MANT1106_LOCUS4266</name>
</gene>
<dbReference type="PANTHER" id="PTHR13382">
    <property type="entry name" value="MITOCHONDRIAL ATP SYNTHASE COUPLING FACTOR B"/>
    <property type="match status" value="1"/>
</dbReference>
<sequence>MPHKSKGKQGWLDWSSDEEDSGRGDGSGGGSGSGSGKKGGHGGKGGNKGHVRGLDSMLARPHGGGGDQGGRPRGPAFALRADGDVSGSGRSDRSGGRGGRGSSPGGGTSATGLGGGRSVDARHPGFAPRPRATATGSGSCPPELLEMFGGALSRDTLDDVFEQCGRSVDAALEALLALSVGGDGDRGGGSGGERSSADQRTSSRSPTAGEAPRASPSGPRLAPGRGADRAPDSETGPNLWDALPPELRLLILDKLGAREAARAARVCKDLAETVRGWRATKRDLVLPPTLSLAGLASLAAAYPALTSLSLRKCAPKMASSEDVLRVLRAAAQGPAGGRIAWIDLEGCDAAVSDADAPGLLDVFHGLTGLSLARCTRLTDKGVAALAAHPAAAALESLSIAGCTPGITAAGLASLLSGRSGGWPKLSRLDISGCTGIKGSVALPPLMTVSSLRAMYLPALTVLTVQLPPAAPLEHLLVTECRSLRTLHVSTPRLKVLNAALCKHLTRLELHCKGLDTLVIQHCSSLTAPVTFVCPGLRTELIVNGCTSLTSSTLSGMVSKSPKLRRLRADGCASLDGELHLSSRALREVTVEGCARLQVLRVAAPVRSLDAKGCKGLTAVWLEDPPPPPPPPEASADDEGGSGGGGGGGLVEEKKRGDDDDEGEEEDVVTDDLLRLDLRNCSSLVRLVGVRVAALEGKLRVRLSGCTSLPASARPPTNIM</sequence>